<dbReference type="Gene3D" id="3.40.850.10">
    <property type="entry name" value="Kinesin motor domain"/>
    <property type="match status" value="1"/>
</dbReference>
<feature type="region of interest" description="Disordered" evidence="10">
    <location>
        <begin position="709"/>
        <end position="733"/>
    </location>
</feature>
<dbReference type="SUPFAM" id="SSF52540">
    <property type="entry name" value="P-loop containing nucleoside triphosphate hydrolases"/>
    <property type="match status" value="1"/>
</dbReference>
<dbReference type="InterPro" id="IPR027417">
    <property type="entry name" value="P-loop_NTPase"/>
</dbReference>
<feature type="region of interest" description="Disordered" evidence="10">
    <location>
        <begin position="756"/>
        <end position="815"/>
    </location>
</feature>
<evidence type="ECO:0000256" key="7">
    <source>
        <dbReference type="ARBA" id="ARBA00023212"/>
    </source>
</evidence>
<keyword evidence="7" id="KW-0206">Cytoskeleton</keyword>
<sequence length="894" mass="98893">METPMLPTEEDREVQGAEEQNDVDLSRDARHVNTEAWRKQEANWAGDYDGRQHWSLRETYQRYRERIMGGQEDFYKVAAMLHAQAAPQSRMYWVDTPLLARFADFAFFQGDVVHFLSESCGQTQRVQEGGGEERGIAMLQNEAGEQKQKGRDGLSRLRLVARKRPLLSFEVARGEWNCVKRDPMEEECGVCVSEGGTAAAEVELPSEEQAERDDDRAGQKKGASSLVCHEGRLTRTGRRLQLVHRRFAVDSFFEEDTDNFEFYTHTLRPLFEHAVGQAGNGTIVCYGQTGTGKTHSFNGCWNHLLSHVGETEAIGAVELCFFEVLGRRCFDLLQDRKEFPLRTDGEGRVHPRGVRRVRRSLGSLKGQRTGRVGGQERERETEGDSQREGKGGGEEEEESREGLRCVEDAVRGALALRRSAPTERNPMSSRSHAIFELRLLESIKHAEDKEREKEKEGQPEERRERERRTLGTLRLVDLAGSERNYETHGMTAAEHRRFAEINASLMALKECFRAMAVRPSPPPQAQAQVQRESEKTSTKRGGGDGKQSKRTPHSKRIPFRSSSLTQVLRSCFEEENHQTVIVATLSPTATDLIHTCNSLNHVTQMSSELSSRRSEVRVELPLLSLTSKGNDVDRRPMREWTPEEVTLWVRSVRGGRFASLELPPALNGKALSRLSPTNFVQLFETAQLRAARAEKEGAAWNEAAFSLSADQPGPVGGGESGGGSGSATVSDEISAGSRKIGRALYVTVRRHLAKEAQMAAQQSQKRVEHTSSNTSNSSSSLSATPVDTLQASDGSADRGGPSRHTPSTETDIDEGAEADLAGWEDLRPQIEGGRAAGGEEDGAPEAAAGGQGVGLGGVGVPFWTPPMGSTDEDERWAREVERKIAALRLQVPSG</sequence>
<feature type="region of interest" description="Disordered" evidence="10">
    <location>
        <begin position="518"/>
        <end position="559"/>
    </location>
</feature>
<dbReference type="GO" id="GO:0003777">
    <property type="term" value="F:microtubule motor activity"/>
    <property type="evidence" value="ECO:0007669"/>
    <property type="project" value="InterPro"/>
</dbReference>
<feature type="compositionally biased region" description="Gly residues" evidence="10">
    <location>
        <begin position="849"/>
        <end position="859"/>
    </location>
</feature>
<feature type="binding site" evidence="8">
    <location>
        <begin position="287"/>
        <end position="294"/>
    </location>
    <ligand>
        <name>ATP</name>
        <dbReference type="ChEBI" id="CHEBI:30616"/>
    </ligand>
</feature>
<feature type="compositionally biased region" description="Basic and acidic residues" evidence="10">
    <location>
        <begin position="374"/>
        <end position="393"/>
    </location>
</feature>
<feature type="compositionally biased region" description="Gly residues" evidence="10">
    <location>
        <begin position="714"/>
        <end position="725"/>
    </location>
</feature>
<feature type="compositionally biased region" description="Basic residues" evidence="10">
    <location>
        <begin position="350"/>
        <end position="359"/>
    </location>
</feature>
<dbReference type="GO" id="GO:0008017">
    <property type="term" value="F:microtubule binding"/>
    <property type="evidence" value="ECO:0007669"/>
    <property type="project" value="InterPro"/>
</dbReference>
<dbReference type="InterPro" id="IPR019821">
    <property type="entry name" value="Kinesin_motor_CS"/>
</dbReference>
<keyword evidence="6 8" id="KW-0505">Motor protein</keyword>
<protein>
    <recommendedName>
        <fullName evidence="9">Kinesin-like protein</fullName>
    </recommendedName>
</protein>
<gene>
    <name evidence="12" type="ORF">Cvel_10086</name>
</gene>
<feature type="region of interest" description="Disordered" evidence="10">
    <location>
        <begin position="1"/>
        <end position="23"/>
    </location>
</feature>
<dbReference type="InterPro" id="IPR036961">
    <property type="entry name" value="Kinesin_motor_dom_sf"/>
</dbReference>
<comment type="similarity">
    <text evidence="8 9">Belongs to the TRAFAC class myosin-kinesin ATPase superfamily. Kinesin family.</text>
</comment>
<feature type="region of interest" description="Disordered" evidence="10">
    <location>
        <begin position="831"/>
        <end position="873"/>
    </location>
</feature>
<keyword evidence="2" id="KW-0963">Cytoplasm</keyword>
<evidence type="ECO:0000256" key="4">
    <source>
        <dbReference type="ARBA" id="ARBA00022741"/>
    </source>
</evidence>
<evidence type="ECO:0000256" key="5">
    <source>
        <dbReference type="ARBA" id="ARBA00022840"/>
    </source>
</evidence>
<dbReference type="GO" id="GO:0007018">
    <property type="term" value="P:microtubule-based movement"/>
    <property type="evidence" value="ECO:0007669"/>
    <property type="project" value="InterPro"/>
</dbReference>
<dbReference type="VEuPathDB" id="CryptoDB:Cvel_10086"/>
<proteinExistence type="inferred from homology"/>
<dbReference type="Pfam" id="PF00225">
    <property type="entry name" value="Kinesin"/>
    <property type="match status" value="2"/>
</dbReference>
<dbReference type="PRINTS" id="PR00380">
    <property type="entry name" value="KINESINHEAVY"/>
</dbReference>
<dbReference type="PROSITE" id="PS00411">
    <property type="entry name" value="KINESIN_MOTOR_1"/>
    <property type="match status" value="1"/>
</dbReference>
<comment type="subcellular location">
    <subcellularLocation>
        <location evidence="1">Cytoplasm</location>
        <location evidence="1">Cytoskeleton</location>
    </subcellularLocation>
</comment>
<evidence type="ECO:0000256" key="9">
    <source>
        <dbReference type="RuleBase" id="RU000394"/>
    </source>
</evidence>
<evidence type="ECO:0000256" key="8">
    <source>
        <dbReference type="PROSITE-ProRule" id="PRU00283"/>
    </source>
</evidence>
<feature type="compositionally biased region" description="Low complexity" evidence="10">
    <location>
        <begin position="770"/>
        <end position="782"/>
    </location>
</feature>
<feature type="region of interest" description="Disordered" evidence="10">
    <location>
        <begin position="342"/>
        <end position="403"/>
    </location>
</feature>
<feature type="compositionally biased region" description="Basic and acidic residues" evidence="10">
    <location>
        <begin position="531"/>
        <end position="547"/>
    </location>
</feature>
<dbReference type="InterPro" id="IPR027640">
    <property type="entry name" value="Kinesin-like_fam"/>
</dbReference>
<dbReference type="PANTHER" id="PTHR47971">
    <property type="entry name" value="KINESIN-RELATED PROTEIN 6"/>
    <property type="match status" value="1"/>
</dbReference>
<keyword evidence="5 8" id="KW-0067">ATP-binding</keyword>
<evidence type="ECO:0000259" key="11">
    <source>
        <dbReference type="PROSITE" id="PS50067"/>
    </source>
</evidence>
<reference evidence="12" key="1">
    <citation type="submission" date="2014-11" db="EMBL/GenBank/DDBJ databases">
        <authorList>
            <person name="Otto D Thomas"/>
            <person name="Naeem Raeece"/>
        </authorList>
    </citation>
    <scope>NUCLEOTIDE SEQUENCE</scope>
</reference>
<evidence type="ECO:0000256" key="6">
    <source>
        <dbReference type="ARBA" id="ARBA00023175"/>
    </source>
</evidence>
<feature type="domain" description="Kinesin motor" evidence="11">
    <location>
        <begin position="156"/>
        <end position="608"/>
    </location>
</feature>
<evidence type="ECO:0000313" key="12">
    <source>
        <dbReference type="EMBL" id="CEM50642.1"/>
    </source>
</evidence>
<dbReference type="AlphaFoldDB" id="A0A0G4I1E1"/>
<dbReference type="SMART" id="SM00129">
    <property type="entry name" value="KISc"/>
    <property type="match status" value="1"/>
</dbReference>
<accession>A0A0G4I1E1</accession>
<feature type="region of interest" description="Disordered" evidence="10">
    <location>
        <begin position="201"/>
        <end position="224"/>
    </location>
</feature>
<evidence type="ECO:0000256" key="10">
    <source>
        <dbReference type="SAM" id="MobiDB-lite"/>
    </source>
</evidence>
<dbReference type="GO" id="GO:0007019">
    <property type="term" value="P:microtubule depolymerization"/>
    <property type="evidence" value="ECO:0007669"/>
    <property type="project" value="TreeGrafter"/>
</dbReference>
<feature type="region of interest" description="Disordered" evidence="10">
    <location>
        <begin position="446"/>
        <end position="469"/>
    </location>
</feature>
<dbReference type="EMBL" id="CDMZ01004710">
    <property type="protein sequence ID" value="CEM50642.1"/>
    <property type="molecule type" value="Genomic_DNA"/>
</dbReference>
<keyword evidence="4 8" id="KW-0547">Nucleotide-binding</keyword>
<name>A0A0G4I1E1_9ALVE</name>
<keyword evidence="3 9" id="KW-0493">Microtubule</keyword>
<feature type="compositionally biased region" description="Basic residues" evidence="10">
    <location>
        <begin position="548"/>
        <end position="558"/>
    </location>
</feature>
<dbReference type="GO" id="GO:0005524">
    <property type="term" value="F:ATP binding"/>
    <property type="evidence" value="ECO:0007669"/>
    <property type="project" value="UniProtKB-UniRule"/>
</dbReference>
<organism evidence="12">
    <name type="scientific">Chromera velia CCMP2878</name>
    <dbReference type="NCBI Taxonomy" id="1169474"/>
    <lineage>
        <taxon>Eukaryota</taxon>
        <taxon>Sar</taxon>
        <taxon>Alveolata</taxon>
        <taxon>Colpodellida</taxon>
        <taxon>Chromeraceae</taxon>
        <taxon>Chromera</taxon>
    </lineage>
</organism>
<evidence type="ECO:0000256" key="2">
    <source>
        <dbReference type="ARBA" id="ARBA00022490"/>
    </source>
</evidence>
<dbReference type="PhylomeDB" id="A0A0G4I1E1"/>
<evidence type="ECO:0000256" key="1">
    <source>
        <dbReference type="ARBA" id="ARBA00004245"/>
    </source>
</evidence>
<evidence type="ECO:0000256" key="3">
    <source>
        <dbReference type="ARBA" id="ARBA00022701"/>
    </source>
</evidence>
<feature type="compositionally biased region" description="Polar residues" evidence="10">
    <location>
        <begin position="783"/>
        <end position="793"/>
    </location>
</feature>
<dbReference type="PROSITE" id="PS50067">
    <property type="entry name" value="KINESIN_MOTOR_2"/>
    <property type="match status" value="1"/>
</dbReference>
<dbReference type="GO" id="GO:0005874">
    <property type="term" value="C:microtubule"/>
    <property type="evidence" value="ECO:0007669"/>
    <property type="project" value="UniProtKB-KW"/>
</dbReference>
<dbReference type="PANTHER" id="PTHR47971:SF8">
    <property type="entry name" value="KINESIN-LIKE PROTEIN"/>
    <property type="match status" value="1"/>
</dbReference>
<dbReference type="InterPro" id="IPR001752">
    <property type="entry name" value="Kinesin_motor_dom"/>
</dbReference>